<dbReference type="EnsemblPlants" id="KQJ90602">
    <property type="protein sequence ID" value="KQJ90602"/>
    <property type="gene ID" value="BRADI_4g32759v3"/>
</dbReference>
<name>A0A0Q3HAY6_BRADI</name>
<evidence type="ECO:0000256" key="1">
    <source>
        <dbReference type="SAM" id="MobiDB-lite"/>
    </source>
</evidence>
<dbReference type="Proteomes" id="UP000008810">
    <property type="component" value="Chromosome 4"/>
</dbReference>
<organism evidence="2">
    <name type="scientific">Brachypodium distachyon</name>
    <name type="common">Purple false brome</name>
    <name type="synonym">Trachynia distachya</name>
    <dbReference type="NCBI Taxonomy" id="15368"/>
    <lineage>
        <taxon>Eukaryota</taxon>
        <taxon>Viridiplantae</taxon>
        <taxon>Streptophyta</taxon>
        <taxon>Embryophyta</taxon>
        <taxon>Tracheophyta</taxon>
        <taxon>Spermatophyta</taxon>
        <taxon>Magnoliopsida</taxon>
        <taxon>Liliopsida</taxon>
        <taxon>Poales</taxon>
        <taxon>Poaceae</taxon>
        <taxon>BOP clade</taxon>
        <taxon>Pooideae</taxon>
        <taxon>Stipodae</taxon>
        <taxon>Brachypodieae</taxon>
        <taxon>Brachypodium</taxon>
    </lineage>
</organism>
<evidence type="ECO:0000313" key="3">
    <source>
        <dbReference type="EnsemblPlants" id="KQJ90602"/>
    </source>
</evidence>
<evidence type="ECO:0000313" key="4">
    <source>
        <dbReference type="Proteomes" id="UP000008810"/>
    </source>
</evidence>
<keyword evidence="4" id="KW-1185">Reference proteome</keyword>
<evidence type="ECO:0000313" key="2">
    <source>
        <dbReference type="EMBL" id="KQJ90602.1"/>
    </source>
</evidence>
<gene>
    <name evidence="2" type="ORF">BRADI_4g32759v3</name>
</gene>
<dbReference type="Gramene" id="KQJ90602">
    <property type="protein sequence ID" value="KQJ90602"/>
    <property type="gene ID" value="BRADI_4g32759v3"/>
</dbReference>
<sequence length="206" mass="23330">MAPHLGRLPRIRVSFPRRRRIIFMAPHLGRLPRIRVSFPRRRRIISMAHAIAHAVGPVCPPVKSPRLRRNLRLHEPPLPRSYFSFWSGRFEVPSPAAVSRGLSSEAPSPPRPHQTQKFLDQLSRASSPPGRTGGRCCGRGPCSGEHGERDHAQPAGGHEPGRHERQRRRRRPPLLDDSNDSQIQALLKQMMDQAALTMATLIFCWQ</sequence>
<protein>
    <submittedName>
        <fullName evidence="2 3">Uncharacterized protein</fullName>
    </submittedName>
</protein>
<feature type="region of interest" description="Disordered" evidence="1">
    <location>
        <begin position="123"/>
        <end position="179"/>
    </location>
</feature>
<accession>A0A0Q3HAY6</accession>
<dbReference type="AlphaFoldDB" id="A0A0Q3HAY6"/>
<dbReference type="EMBL" id="CM000883">
    <property type="protein sequence ID" value="KQJ90602.1"/>
    <property type="molecule type" value="Genomic_DNA"/>
</dbReference>
<reference evidence="2" key="2">
    <citation type="submission" date="2017-06" db="EMBL/GenBank/DDBJ databases">
        <title>WGS assembly of Brachypodium distachyon.</title>
        <authorList>
            <consortium name="The International Brachypodium Initiative"/>
            <person name="Lucas S."/>
            <person name="Harmon-Smith M."/>
            <person name="Lail K."/>
            <person name="Tice H."/>
            <person name="Grimwood J."/>
            <person name="Bruce D."/>
            <person name="Barry K."/>
            <person name="Shu S."/>
            <person name="Lindquist E."/>
            <person name="Wang M."/>
            <person name="Pitluck S."/>
            <person name="Vogel J.P."/>
            <person name="Garvin D.F."/>
            <person name="Mockler T.C."/>
            <person name="Schmutz J."/>
            <person name="Rokhsar D."/>
            <person name="Bevan M.W."/>
        </authorList>
    </citation>
    <scope>NUCLEOTIDE SEQUENCE</scope>
    <source>
        <strain evidence="2">Bd21</strain>
    </source>
</reference>
<reference evidence="3" key="3">
    <citation type="submission" date="2018-08" db="UniProtKB">
        <authorList>
            <consortium name="EnsemblPlants"/>
        </authorList>
    </citation>
    <scope>IDENTIFICATION</scope>
    <source>
        <strain evidence="3">cv. Bd21</strain>
    </source>
</reference>
<reference evidence="2 3" key="1">
    <citation type="journal article" date="2010" name="Nature">
        <title>Genome sequencing and analysis of the model grass Brachypodium distachyon.</title>
        <authorList>
            <consortium name="International Brachypodium Initiative"/>
        </authorList>
    </citation>
    <scope>NUCLEOTIDE SEQUENCE [LARGE SCALE GENOMIC DNA]</scope>
    <source>
        <strain evidence="2 3">Bd21</strain>
    </source>
</reference>
<proteinExistence type="predicted"/>
<dbReference type="InParanoid" id="A0A0Q3HAY6"/>